<protein>
    <recommendedName>
        <fullName evidence="1">Transglutaminase-like domain-containing protein</fullName>
    </recommendedName>
</protein>
<dbReference type="InterPro" id="IPR002931">
    <property type="entry name" value="Transglutaminase-like"/>
</dbReference>
<name>A0A425Y713_9BACT</name>
<accession>A0A425Y713</accession>
<dbReference type="AlphaFoldDB" id="A0A425Y713"/>
<dbReference type="PANTHER" id="PTHR46333">
    <property type="entry name" value="CYTOKINESIS PROTEIN 3"/>
    <property type="match status" value="1"/>
</dbReference>
<dbReference type="PANTHER" id="PTHR46333:SF2">
    <property type="entry name" value="CYTOKINESIS PROTEIN 3"/>
    <property type="match status" value="1"/>
</dbReference>
<reference evidence="2 3" key="1">
    <citation type="submission" date="2018-07" db="EMBL/GenBank/DDBJ databases">
        <title>Draft genome sequence of Ancylomarina sp. M1P.</title>
        <authorList>
            <person name="Yadav S."/>
            <person name="Villanueva L."/>
            <person name="Damste J.S.S."/>
        </authorList>
    </citation>
    <scope>NUCLEOTIDE SEQUENCE [LARGE SCALE GENOMIC DNA]</scope>
    <source>
        <strain evidence="2 3">M1P</strain>
    </source>
</reference>
<dbReference type="Proteomes" id="UP000285794">
    <property type="component" value="Unassembled WGS sequence"/>
</dbReference>
<organism evidence="2 3">
    <name type="scientific">Ancylomarina euxinus</name>
    <dbReference type="NCBI Taxonomy" id="2283627"/>
    <lineage>
        <taxon>Bacteria</taxon>
        <taxon>Pseudomonadati</taxon>
        <taxon>Bacteroidota</taxon>
        <taxon>Bacteroidia</taxon>
        <taxon>Marinilabiliales</taxon>
        <taxon>Marinifilaceae</taxon>
        <taxon>Ancylomarina</taxon>
    </lineage>
</organism>
<sequence>MKRIISLILIIGFSFTLKAQKSRKLSHVDKIMHQISDSSSHYTQSIADYVNTEFVTQKEKARAIFFWIAKNIYYDCDSMFSYSNLKSDEILKTRKGVCRDFTNLYSEIANKVGIKTYIITGYTRELKLVNYNMHAWCASMIDSTWYLIDPTWGSGSIKNNLYIKDLNNDYFMMRPERFIKTHIPFDPLWQFSNYPITKREFHESKSKASKRVVSFNFINTLKAYEKQTEIERLISICSRIKSNGISCYLDYDNLQHLRAEIQKSYDKINTEYYNLALKNFNEGIILSNEYIDYKNKYYIPYKSDEEIKEMLDEVDQLFNLSLSQLKLVKNVSSNLKINVDYLYISIDKALNDLNDTKMKLGKYLKIAKEYRKSLSTNKEFK</sequence>
<feature type="domain" description="Transglutaminase-like" evidence="1">
    <location>
        <begin position="90"/>
        <end position="152"/>
    </location>
</feature>
<keyword evidence="3" id="KW-1185">Reference proteome</keyword>
<dbReference type="InterPro" id="IPR052557">
    <property type="entry name" value="CAP/Cytokinesis_protein"/>
</dbReference>
<evidence type="ECO:0000313" key="3">
    <source>
        <dbReference type="Proteomes" id="UP000285794"/>
    </source>
</evidence>
<gene>
    <name evidence="2" type="ORF">DWB61_02850</name>
</gene>
<evidence type="ECO:0000259" key="1">
    <source>
        <dbReference type="SMART" id="SM00460"/>
    </source>
</evidence>
<dbReference type="EMBL" id="QQWG01000002">
    <property type="protein sequence ID" value="RRG24072.1"/>
    <property type="molecule type" value="Genomic_DNA"/>
</dbReference>
<dbReference type="SUPFAM" id="SSF54001">
    <property type="entry name" value="Cysteine proteinases"/>
    <property type="match status" value="1"/>
</dbReference>
<dbReference type="Gene3D" id="3.10.620.30">
    <property type="match status" value="1"/>
</dbReference>
<dbReference type="SMART" id="SM00460">
    <property type="entry name" value="TGc"/>
    <property type="match status" value="1"/>
</dbReference>
<dbReference type="GO" id="GO:0005737">
    <property type="term" value="C:cytoplasm"/>
    <property type="evidence" value="ECO:0007669"/>
    <property type="project" value="TreeGrafter"/>
</dbReference>
<dbReference type="OrthoDB" id="9788327at2"/>
<dbReference type="RefSeq" id="WP_125029384.1">
    <property type="nucleotide sequence ID" value="NZ_JAPXVP010000002.1"/>
</dbReference>
<dbReference type="InterPro" id="IPR038765">
    <property type="entry name" value="Papain-like_cys_pep_sf"/>
</dbReference>
<proteinExistence type="predicted"/>
<evidence type="ECO:0000313" key="2">
    <source>
        <dbReference type="EMBL" id="RRG24072.1"/>
    </source>
</evidence>
<comment type="caution">
    <text evidence="2">The sequence shown here is derived from an EMBL/GenBank/DDBJ whole genome shotgun (WGS) entry which is preliminary data.</text>
</comment>
<dbReference type="Pfam" id="PF01841">
    <property type="entry name" value="Transglut_core"/>
    <property type="match status" value="1"/>
</dbReference>